<comment type="caution">
    <text evidence="2">The sequence shown here is derived from an EMBL/GenBank/DDBJ whole genome shotgun (WGS) entry which is preliminary data.</text>
</comment>
<proteinExistence type="predicted"/>
<accession>A0A0J7KCQ3</accession>
<keyword evidence="3" id="KW-1185">Reference proteome</keyword>
<name>A0A0J7KCQ3_LASNI</name>
<organism evidence="2 3">
    <name type="scientific">Lasius niger</name>
    <name type="common">Black garden ant</name>
    <dbReference type="NCBI Taxonomy" id="67767"/>
    <lineage>
        <taxon>Eukaryota</taxon>
        <taxon>Metazoa</taxon>
        <taxon>Ecdysozoa</taxon>
        <taxon>Arthropoda</taxon>
        <taxon>Hexapoda</taxon>
        <taxon>Insecta</taxon>
        <taxon>Pterygota</taxon>
        <taxon>Neoptera</taxon>
        <taxon>Endopterygota</taxon>
        <taxon>Hymenoptera</taxon>
        <taxon>Apocrita</taxon>
        <taxon>Aculeata</taxon>
        <taxon>Formicoidea</taxon>
        <taxon>Formicidae</taxon>
        <taxon>Formicinae</taxon>
        <taxon>Lasius</taxon>
        <taxon>Lasius</taxon>
    </lineage>
</organism>
<evidence type="ECO:0000313" key="3">
    <source>
        <dbReference type="Proteomes" id="UP000036403"/>
    </source>
</evidence>
<keyword evidence="2" id="KW-0548">Nucleotidyltransferase</keyword>
<feature type="compositionally biased region" description="Basic and acidic residues" evidence="1">
    <location>
        <begin position="298"/>
        <end position="325"/>
    </location>
</feature>
<protein>
    <submittedName>
        <fullName evidence="2">Reverse transcriptase</fullName>
    </submittedName>
</protein>
<gene>
    <name evidence="2" type="ORF">RF55_12475</name>
</gene>
<evidence type="ECO:0000256" key="1">
    <source>
        <dbReference type="SAM" id="MobiDB-lite"/>
    </source>
</evidence>
<dbReference type="AlphaFoldDB" id="A0A0J7KCQ3"/>
<keyword evidence="2" id="KW-0695">RNA-directed DNA polymerase</keyword>
<dbReference type="OrthoDB" id="7700848at2759"/>
<dbReference type="EMBL" id="LBMM01009494">
    <property type="protein sequence ID" value="KMQ88097.1"/>
    <property type="molecule type" value="Genomic_DNA"/>
</dbReference>
<sequence length="341" mass="38394">MAGDVEVVEGILVLVGTQIKYLGLYLNGRWKFVEHFRRLAPRVDKAAMALSRLLPNLGGPDGRARRLYAGTVHAMTLYGAPVRVNEMEATRNIKNCMHQVQRRVANRICRGYRTVSWAAVGVLAGVPPMEQLARMYADVYRRIRELQAEGIALADRDRRIMRVHARRSLIERWMDILGDPRMPGQRTVGAFRPCFQQWLVGGVSYKMTQVLTRHGCFGEYLCRIGKERTTRCAHCGHEKDDAQHTLEVCVTWENERRDLVTAVGADLSLPAVIAAAVGSDTGWRALYSFCEVVMLQKEEKEREREQTGERRRSSEQESGEEKSSSGDELPPPGGGDLPAFP</sequence>
<feature type="region of interest" description="Disordered" evidence="1">
    <location>
        <begin position="298"/>
        <end position="341"/>
    </location>
</feature>
<evidence type="ECO:0000313" key="2">
    <source>
        <dbReference type="EMBL" id="KMQ88097.1"/>
    </source>
</evidence>
<dbReference type="PaxDb" id="67767-A0A0J7KCQ3"/>
<keyword evidence="2" id="KW-0808">Transferase</keyword>
<dbReference type="GO" id="GO:0003964">
    <property type="term" value="F:RNA-directed DNA polymerase activity"/>
    <property type="evidence" value="ECO:0007669"/>
    <property type="project" value="UniProtKB-KW"/>
</dbReference>
<reference evidence="2 3" key="1">
    <citation type="submission" date="2015-04" db="EMBL/GenBank/DDBJ databases">
        <title>Lasius niger genome sequencing.</title>
        <authorList>
            <person name="Konorov E.A."/>
            <person name="Nikitin M.A."/>
            <person name="Kirill M.V."/>
            <person name="Chang P."/>
        </authorList>
    </citation>
    <scope>NUCLEOTIDE SEQUENCE [LARGE SCALE GENOMIC DNA]</scope>
    <source>
        <tissue evidence="2">Whole</tissue>
    </source>
</reference>
<dbReference type="Proteomes" id="UP000036403">
    <property type="component" value="Unassembled WGS sequence"/>
</dbReference>